<name>A0A7W7W607_9ACTN</name>
<accession>A0A7W7W607</accession>
<feature type="compositionally biased region" description="Low complexity" evidence="1">
    <location>
        <begin position="325"/>
        <end position="338"/>
    </location>
</feature>
<feature type="compositionally biased region" description="Basic and acidic residues" evidence="1">
    <location>
        <begin position="361"/>
        <end position="374"/>
    </location>
</feature>
<feature type="region of interest" description="Disordered" evidence="1">
    <location>
        <begin position="278"/>
        <end position="502"/>
    </location>
</feature>
<evidence type="ECO:0000256" key="2">
    <source>
        <dbReference type="SAM" id="Phobius"/>
    </source>
</evidence>
<comment type="caution">
    <text evidence="3">The sequence shown here is derived from an EMBL/GenBank/DDBJ whole genome shotgun (WGS) entry which is preliminary data.</text>
</comment>
<feature type="compositionally biased region" description="Basic and acidic residues" evidence="1">
    <location>
        <begin position="400"/>
        <end position="415"/>
    </location>
</feature>
<feature type="compositionally biased region" description="Low complexity" evidence="1">
    <location>
        <begin position="278"/>
        <end position="294"/>
    </location>
</feature>
<evidence type="ECO:0000313" key="4">
    <source>
        <dbReference type="Proteomes" id="UP000523007"/>
    </source>
</evidence>
<dbReference type="RefSeq" id="WP_184582473.1">
    <property type="nucleotide sequence ID" value="NZ_JACHJT010000001.1"/>
</dbReference>
<keyword evidence="4" id="KW-1185">Reference proteome</keyword>
<reference evidence="3 4" key="1">
    <citation type="submission" date="2020-08" db="EMBL/GenBank/DDBJ databases">
        <title>Sequencing the genomes of 1000 actinobacteria strains.</title>
        <authorList>
            <person name="Klenk H.-P."/>
        </authorList>
    </citation>
    <scope>NUCLEOTIDE SEQUENCE [LARGE SCALE GENOMIC DNA]</scope>
    <source>
        <strain evidence="3 4">DSM 102030</strain>
    </source>
</reference>
<sequence length="502" mass="55427">MFGAISEWAFSTPEPAENVADLWSGTLAIANVLYVLLIMAAGIVVMSHETLQARYSARELAPRIVLGFVAANLSLWIATQMIRFGNDVSAAISVGAVNPEEAAQNLYDRMDVIVGESVVWVLLLLVAVVVLIIVWLLVEVVRVVMSTTLVIFAPMMLMFHALPQSQRIASMWWRSMAAVVTIPIIQSVAFTALMKIFFEGQFAYFGAMPGEGEDLDDSQVLYNLLLFLTLLYVQIRIPFWVYRLVWSGSVGSSPLVRMVTTAANIVVFRRVLGSVLGRKSTTSGASGRGTSSRTPATKNETRTPTSSSATTNRAAPPQRASTNNSALGQGAPSAAPAPQHRESRTTTTFLQRMWSRVLPHHTRETPPPKHDARPVRQRKSSPPWARESNAPRPAQPQHPPRPETARPPRADDSKRAVQPGLFPAAKRWRQGVLPTAPPTRVPGRTTPTRLGEIWDNPRPAPPPRPGRNQTALFPPDRRRRWVQPRLPFPRNTRPTPKDEGAK</sequence>
<organism evidence="3 4">
    <name type="scientific">Lipingzhangella halophila</name>
    <dbReference type="NCBI Taxonomy" id="1783352"/>
    <lineage>
        <taxon>Bacteria</taxon>
        <taxon>Bacillati</taxon>
        <taxon>Actinomycetota</taxon>
        <taxon>Actinomycetes</taxon>
        <taxon>Streptosporangiales</taxon>
        <taxon>Nocardiopsidaceae</taxon>
        <taxon>Lipingzhangella</taxon>
    </lineage>
</organism>
<keyword evidence="2" id="KW-0472">Membrane</keyword>
<feature type="compositionally biased region" description="Polar residues" evidence="1">
    <location>
        <begin position="295"/>
        <end position="324"/>
    </location>
</feature>
<feature type="transmembrane region" description="Helical" evidence="2">
    <location>
        <begin position="22"/>
        <end position="48"/>
    </location>
</feature>
<feature type="transmembrane region" description="Helical" evidence="2">
    <location>
        <begin position="175"/>
        <end position="198"/>
    </location>
</feature>
<evidence type="ECO:0000256" key="1">
    <source>
        <dbReference type="SAM" id="MobiDB-lite"/>
    </source>
</evidence>
<feature type="transmembrane region" description="Helical" evidence="2">
    <location>
        <begin position="143"/>
        <end position="163"/>
    </location>
</feature>
<keyword evidence="2" id="KW-1133">Transmembrane helix</keyword>
<proteinExistence type="predicted"/>
<keyword evidence="2" id="KW-0812">Transmembrane</keyword>
<gene>
    <name evidence="3" type="ORF">F4561_005244</name>
</gene>
<evidence type="ECO:0008006" key="5">
    <source>
        <dbReference type="Google" id="ProtNLM"/>
    </source>
</evidence>
<evidence type="ECO:0000313" key="3">
    <source>
        <dbReference type="EMBL" id="MBB4934424.1"/>
    </source>
</evidence>
<feature type="transmembrane region" description="Helical" evidence="2">
    <location>
        <begin position="118"/>
        <end position="138"/>
    </location>
</feature>
<dbReference type="Pfam" id="PF19590">
    <property type="entry name" value="TrbL_3"/>
    <property type="match status" value="1"/>
</dbReference>
<feature type="transmembrane region" description="Helical" evidence="2">
    <location>
        <begin position="60"/>
        <end position="79"/>
    </location>
</feature>
<feature type="transmembrane region" description="Helical" evidence="2">
    <location>
        <begin position="219"/>
        <end position="242"/>
    </location>
</feature>
<dbReference type="InterPro" id="IPR045782">
    <property type="entry name" value="TrbL_3"/>
</dbReference>
<dbReference type="EMBL" id="JACHJT010000001">
    <property type="protein sequence ID" value="MBB4934424.1"/>
    <property type="molecule type" value="Genomic_DNA"/>
</dbReference>
<protein>
    <recommendedName>
        <fullName evidence="5">TrbL/VirB6 plasmid conjugal transfer protein</fullName>
    </recommendedName>
</protein>
<dbReference type="Proteomes" id="UP000523007">
    <property type="component" value="Unassembled WGS sequence"/>
</dbReference>
<dbReference type="AlphaFoldDB" id="A0A7W7W607"/>